<keyword evidence="4" id="KW-1185">Reference proteome</keyword>
<dbReference type="RefSeq" id="WP_338446394.1">
    <property type="nucleotide sequence ID" value="NZ_CP144918.1"/>
</dbReference>
<keyword evidence="2" id="KW-0732">Signal</keyword>
<dbReference type="EMBL" id="CP144918">
    <property type="protein sequence ID" value="WWA47504.1"/>
    <property type="molecule type" value="Genomic_DNA"/>
</dbReference>
<feature type="region of interest" description="Disordered" evidence="1">
    <location>
        <begin position="106"/>
        <end position="128"/>
    </location>
</feature>
<feature type="signal peptide" evidence="2">
    <location>
        <begin position="1"/>
        <end position="20"/>
    </location>
</feature>
<dbReference type="PANTHER" id="PTHR33428:SF14">
    <property type="entry name" value="CARBOXYLESTERASE TYPE B DOMAIN-CONTAINING PROTEIN"/>
    <property type="match status" value="1"/>
</dbReference>
<reference evidence="3 4" key="1">
    <citation type="submission" date="2024-02" db="EMBL/GenBank/DDBJ databases">
        <title>The whole genome sequence of five bacterial samples isolated from Abu Dhabi Sabkha-shore region.</title>
        <authorList>
            <person name="Sudalaimuthuasari N."/>
            <person name="Sarfraz B."/>
            <person name="Tuyisabe J.D."/>
            <person name="Mugisha Ntwali L.D.M."/>
            <person name="Ali A.I.A.A."/>
            <person name="Almansoori S.Z.A."/>
            <person name="Alajami H.S.A."/>
            <person name="Almeqbaali A.A.S."/>
            <person name="Kundu B."/>
            <person name="Saeed E.E."/>
            <person name="Sukumarinath V."/>
            <person name="Mishra A.K."/>
            <person name="Hazzouri K.M."/>
            <person name="Almaskari R."/>
            <person name="Sharma A.K."/>
            <person name="Amiri K.M.A."/>
        </authorList>
    </citation>
    <scope>NUCLEOTIDE SEQUENCE [LARGE SCALE GENOMIC DNA]</scope>
    <source>
        <strain evidence="4">kcgeb_sd</strain>
    </source>
</reference>
<evidence type="ECO:0000313" key="3">
    <source>
        <dbReference type="EMBL" id="WWA47504.1"/>
    </source>
</evidence>
<feature type="chain" id="PRO_5047235957" description="Alpha/beta hydrolase" evidence="2">
    <location>
        <begin position="21"/>
        <end position="313"/>
    </location>
</feature>
<dbReference type="Proteomes" id="UP001335183">
    <property type="component" value="Chromosome"/>
</dbReference>
<accession>A0ABZ2D9J2</accession>
<evidence type="ECO:0000256" key="2">
    <source>
        <dbReference type="SAM" id="SignalP"/>
    </source>
</evidence>
<evidence type="ECO:0008006" key="5">
    <source>
        <dbReference type="Google" id="ProtNLM"/>
    </source>
</evidence>
<sequence length="313" mass="32631">MTGRSIFAIALALASVPLSAANGDDPAPGAIGGAAGTGGYPAVAEVRAEAPQYTIYRPGTMPDEALPLVLWGNGACRDNGLSAAHFLREVASHGYVVVANGRARSERPASRSVQPIPASAIPPPTRSADETSVAGLLAGIDWAQAANSDPDSPFYGRIATDRIAVLGHSCGGLQAIAAGTDPRIDTVIALASGVYVRERDGRSGVDVGKDDLARLQGPIAYILGGEEDIAYANGMDDFARIDHVPVLAASLPVGHGGTFSQFDGGDWARVSVHWLDWQLKNDANAGLWFIGENCRLCTTFGWDVVSKNMPETP</sequence>
<name>A0ABZ2D9J2_9SPHN</name>
<evidence type="ECO:0000256" key="1">
    <source>
        <dbReference type="SAM" id="MobiDB-lite"/>
    </source>
</evidence>
<proteinExistence type="predicted"/>
<evidence type="ECO:0000313" key="4">
    <source>
        <dbReference type="Proteomes" id="UP001335183"/>
    </source>
</evidence>
<organism evidence="3 4">
    <name type="scientific">Pelagerythrobacter marensis</name>
    <dbReference type="NCBI Taxonomy" id="543877"/>
    <lineage>
        <taxon>Bacteria</taxon>
        <taxon>Pseudomonadati</taxon>
        <taxon>Pseudomonadota</taxon>
        <taxon>Alphaproteobacteria</taxon>
        <taxon>Sphingomonadales</taxon>
        <taxon>Erythrobacteraceae</taxon>
        <taxon>Pelagerythrobacter</taxon>
    </lineage>
</organism>
<protein>
    <recommendedName>
        <fullName evidence="5">Alpha/beta hydrolase</fullName>
    </recommendedName>
</protein>
<dbReference type="PANTHER" id="PTHR33428">
    <property type="entry name" value="CHLOROPHYLLASE-2, CHLOROPLASTIC"/>
    <property type="match status" value="1"/>
</dbReference>
<dbReference type="Gene3D" id="3.40.50.1820">
    <property type="entry name" value="alpha/beta hydrolase"/>
    <property type="match status" value="1"/>
</dbReference>
<gene>
    <name evidence="3" type="ORF">V5F89_00945</name>
</gene>
<dbReference type="InterPro" id="IPR029058">
    <property type="entry name" value="AB_hydrolase_fold"/>
</dbReference>
<dbReference type="SUPFAM" id="SSF53474">
    <property type="entry name" value="alpha/beta-Hydrolases"/>
    <property type="match status" value="1"/>
</dbReference>